<gene>
    <name evidence="2" type="ORF">DP107_19480</name>
</gene>
<name>A0A554MTS6_9EURY</name>
<feature type="transmembrane region" description="Helical" evidence="1">
    <location>
        <begin position="75"/>
        <end position="96"/>
    </location>
</feature>
<comment type="caution">
    <text evidence="2">The sequence shown here is derived from an EMBL/GenBank/DDBJ whole genome shotgun (WGS) entry which is preliminary data.</text>
</comment>
<evidence type="ECO:0000313" key="3">
    <source>
        <dbReference type="Proteomes" id="UP000319894"/>
    </source>
</evidence>
<accession>A0A554MTS6</accession>
<feature type="transmembrane region" description="Helical" evidence="1">
    <location>
        <begin position="42"/>
        <end position="63"/>
    </location>
</feature>
<dbReference type="AlphaFoldDB" id="A0A554MTS6"/>
<keyword evidence="1" id="KW-0812">Transmembrane</keyword>
<dbReference type="EMBL" id="QMDX01000045">
    <property type="protein sequence ID" value="TSD08533.1"/>
    <property type="molecule type" value="Genomic_DNA"/>
</dbReference>
<keyword evidence="3" id="KW-1185">Reference proteome</keyword>
<dbReference type="InParanoid" id="A0A554MTS6"/>
<dbReference type="Proteomes" id="UP000319894">
    <property type="component" value="Unassembled WGS sequence"/>
</dbReference>
<keyword evidence="1" id="KW-0472">Membrane</keyword>
<dbReference type="RefSeq" id="WP_144263750.1">
    <property type="nucleotide sequence ID" value="NZ_QMDX01000045.1"/>
</dbReference>
<dbReference type="OrthoDB" id="242613at2157"/>
<organism evidence="2 3">
    <name type="scientific">Haloglomus irregulare</name>
    <dbReference type="NCBI Taxonomy" id="2234134"/>
    <lineage>
        <taxon>Archaea</taxon>
        <taxon>Methanobacteriati</taxon>
        <taxon>Methanobacteriota</taxon>
        <taxon>Stenosarchaea group</taxon>
        <taxon>Halobacteria</taxon>
        <taxon>Halobacteriales</taxon>
        <taxon>Natronomonadaceae</taxon>
        <taxon>Haloglomus</taxon>
    </lineage>
</organism>
<keyword evidence="1" id="KW-1133">Transmembrane helix</keyword>
<evidence type="ECO:0000313" key="2">
    <source>
        <dbReference type="EMBL" id="TSD08533.1"/>
    </source>
</evidence>
<proteinExistence type="predicted"/>
<reference evidence="2 3" key="1">
    <citation type="submission" date="2018-06" db="EMBL/GenBank/DDBJ databases">
        <title>Natronomonas sp. F16-60 a new haloarchaeon isolated from a solar saltern of Isla Cristina, Huelva, Spain.</title>
        <authorList>
            <person name="Duran-Viseras A."/>
            <person name="Sanchez-Porro C."/>
            <person name="Ventosa A."/>
        </authorList>
    </citation>
    <scope>NUCLEOTIDE SEQUENCE [LARGE SCALE GENOMIC DNA]</scope>
    <source>
        <strain evidence="2 3">F16-60</strain>
    </source>
</reference>
<sequence length="157" mass="16260">MDAGYLSSAISTMRLYGSLIPVVSGGCSVYQSVTGPVMTGSAWVMATVGVIVIAHGVVLLIPAVDRLGMTSGPLIITYAVVTLLNQGLVMTAEWMSGEMSAGMRSGMDGRMTTGRMGVDGGMIAIAVLMLVSGVATTVRRDMVHSKSSLTARNEVTN</sequence>
<protein>
    <submittedName>
        <fullName evidence="2">Uncharacterized protein</fullName>
    </submittedName>
</protein>
<evidence type="ECO:0000256" key="1">
    <source>
        <dbReference type="SAM" id="Phobius"/>
    </source>
</evidence>
<feature type="transmembrane region" description="Helical" evidence="1">
    <location>
        <begin position="116"/>
        <end position="138"/>
    </location>
</feature>